<evidence type="ECO:0000256" key="5">
    <source>
        <dbReference type="SAM" id="MobiDB-lite"/>
    </source>
</evidence>
<dbReference type="InterPro" id="IPR050490">
    <property type="entry name" value="Bact_solute-bd_prot1"/>
</dbReference>
<dbReference type="RefSeq" id="WP_003777170.1">
    <property type="nucleotide sequence ID" value="NZ_JH992958.1"/>
</dbReference>
<keyword evidence="3" id="KW-0813">Transport</keyword>
<name>K9EDJ1_9LACT</name>
<evidence type="ECO:0000256" key="6">
    <source>
        <dbReference type="SAM" id="SignalP"/>
    </source>
</evidence>
<evidence type="ECO:0000256" key="3">
    <source>
        <dbReference type="ARBA" id="ARBA00022448"/>
    </source>
</evidence>
<evidence type="ECO:0000256" key="4">
    <source>
        <dbReference type="ARBA" id="ARBA00022729"/>
    </source>
</evidence>
<keyword evidence="4 6" id="KW-0732">Signal</keyword>
<dbReference type="PROSITE" id="PS51257">
    <property type="entry name" value="PROKAR_LIPOPROTEIN"/>
    <property type="match status" value="1"/>
</dbReference>
<evidence type="ECO:0008006" key="9">
    <source>
        <dbReference type="Google" id="ProtNLM"/>
    </source>
</evidence>
<gene>
    <name evidence="7" type="ORF">HMPREF9698_00558</name>
</gene>
<comment type="subcellular location">
    <subcellularLocation>
        <location evidence="1">Cell envelope</location>
    </subcellularLocation>
</comment>
<dbReference type="PANTHER" id="PTHR43649:SF31">
    <property type="entry name" value="SN-GLYCEROL-3-PHOSPHATE-BINDING PERIPLASMIC PROTEIN UGPB"/>
    <property type="match status" value="1"/>
</dbReference>
<reference evidence="7 8" key="1">
    <citation type="submission" date="2012-09" db="EMBL/GenBank/DDBJ databases">
        <title>The Genome Sequence of Alloiococcus otitis ATCC 51267.</title>
        <authorList>
            <consortium name="The Broad Institute Genome Sequencing Platform"/>
            <person name="Earl A."/>
            <person name="Ward D."/>
            <person name="Feldgarden M."/>
            <person name="Gevers D."/>
            <person name="Huys G."/>
            <person name="Walker B."/>
            <person name="Young S.K."/>
            <person name="Zeng Q."/>
            <person name="Gargeya S."/>
            <person name="Fitzgerald M."/>
            <person name="Haas B."/>
            <person name="Abouelleil A."/>
            <person name="Alvarado L."/>
            <person name="Arachchi H.M."/>
            <person name="Berlin A.M."/>
            <person name="Chapman S.B."/>
            <person name="Goldberg J."/>
            <person name="Griggs A."/>
            <person name="Gujja S."/>
            <person name="Hansen M."/>
            <person name="Howarth C."/>
            <person name="Imamovic A."/>
            <person name="Larimer J."/>
            <person name="McCowen C."/>
            <person name="Montmayeur A."/>
            <person name="Murphy C."/>
            <person name="Neiman D."/>
            <person name="Pearson M."/>
            <person name="Priest M."/>
            <person name="Roberts A."/>
            <person name="Saif S."/>
            <person name="Shea T."/>
            <person name="Sisk P."/>
            <person name="Sykes S."/>
            <person name="Wortman J."/>
            <person name="Nusbaum C."/>
            <person name="Birren B."/>
        </authorList>
    </citation>
    <scope>NUCLEOTIDE SEQUENCE [LARGE SCALE GENOMIC DNA]</scope>
    <source>
        <strain evidence="7 8">ATCC 51267</strain>
    </source>
</reference>
<feature type="chain" id="PRO_5003926795" description="ABC transporter substrate-binding protein" evidence="6">
    <location>
        <begin position="22"/>
        <end position="464"/>
    </location>
</feature>
<dbReference type="HOGENOM" id="CLU_031285_3_1_9"/>
<evidence type="ECO:0000256" key="1">
    <source>
        <dbReference type="ARBA" id="ARBA00004196"/>
    </source>
</evidence>
<dbReference type="PANTHER" id="PTHR43649">
    <property type="entry name" value="ARABINOSE-BINDING PROTEIN-RELATED"/>
    <property type="match status" value="1"/>
</dbReference>
<dbReference type="CDD" id="cd14748">
    <property type="entry name" value="PBP2_UgpB"/>
    <property type="match status" value="1"/>
</dbReference>
<dbReference type="Pfam" id="PF13416">
    <property type="entry name" value="SBP_bac_8"/>
    <property type="match status" value="1"/>
</dbReference>
<dbReference type="AlphaFoldDB" id="K9EDJ1"/>
<protein>
    <recommendedName>
        <fullName evidence="9">ABC transporter substrate-binding protein</fullName>
    </recommendedName>
</protein>
<evidence type="ECO:0000313" key="8">
    <source>
        <dbReference type="Proteomes" id="UP000009875"/>
    </source>
</evidence>
<dbReference type="STRING" id="883081.HMPREF9698_00558"/>
<evidence type="ECO:0000256" key="2">
    <source>
        <dbReference type="ARBA" id="ARBA00008520"/>
    </source>
</evidence>
<dbReference type="eggNOG" id="COG1653">
    <property type="taxonomic scope" value="Bacteria"/>
</dbReference>
<dbReference type="InterPro" id="IPR006059">
    <property type="entry name" value="SBP"/>
</dbReference>
<feature type="compositionally biased region" description="Acidic residues" evidence="5">
    <location>
        <begin position="50"/>
        <end position="66"/>
    </location>
</feature>
<dbReference type="EMBL" id="AGXA01000013">
    <property type="protein sequence ID" value="EKU93881.1"/>
    <property type="molecule type" value="Genomic_DNA"/>
</dbReference>
<feature type="region of interest" description="Disordered" evidence="5">
    <location>
        <begin position="24"/>
        <end position="70"/>
    </location>
</feature>
<comment type="caution">
    <text evidence="7">The sequence shown here is derived from an EMBL/GenBank/DDBJ whole genome shotgun (WGS) entry which is preliminary data.</text>
</comment>
<sequence>MTIKSKWPKLGTLLLAGFVLAACGDNGQDNQEGQDNQTQEENAPSNGEEASSEETSGEASDQEGSDDQASNGETVEITFWHAMNGPHQEALTALTDEFNASQDQYFVNEQSQGEYGDLNQSVTAAAVSDELPTMAQLTPTDVPEWASNDLIVPLTDDFLTSNGLDQEAIDDIYPGFLESGTFDGERYAMPFSKSTRIMFYNQDILDEYGVEVPETWDQVLDLADQMIEAGDDAYAMGFENSFEMEWETMARQNGSDFVDPDSGTVDLNGPEAVEALELIQGMLEDGQARTAGEDGFMSGPFGNGASALYIGSSAGTTHVAPAAEGINWSTAPIPTFNDTELTFFAGNDLGLFSSASEEEQAGFVAYLSFLLEPENAAQWAIDTGYVPVREEAINSDLYQNYLEENPEYEAPTQMLSYGMSSPTFEGYGEFRNNMVTAMEEVSVNGVAPQDALDSLQEQTEQILN</sequence>
<proteinExistence type="inferred from homology"/>
<feature type="compositionally biased region" description="Low complexity" evidence="5">
    <location>
        <begin position="24"/>
        <end position="49"/>
    </location>
</feature>
<evidence type="ECO:0000313" key="7">
    <source>
        <dbReference type="EMBL" id="EKU93881.1"/>
    </source>
</evidence>
<keyword evidence="8" id="KW-1185">Reference proteome</keyword>
<accession>K9EDJ1</accession>
<dbReference type="SUPFAM" id="SSF53850">
    <property type="entry name" value="Periplasmic binding protein-like II"/>
    <property type="match status" value="1"/>
</dbReference>
<dbReference type="OrthoDB" id="9763054at2"/>
<dbReference type="Gene3D" id="3.40.190.10">
    <property type="entry name" value="Periplasmic binding protein-like II"/>
    <property type="match status" value="2"/>
</dbReference>
<organism evidence="7 8">
    <name type="scientific">Alloiococcus otitis ATCC 51267</name>
    <dbReference type="NCBI Taxonomy" id="883081"/>
    <lineage>
        <taxon>Bacteria</taxon>
        <taxon>Bacillati</taxon>
        <taxon>Bacillota</taxon>
        <taxon>Bacilli</taxon>
        <taxon>Lactobacillales</taxon>
        <taxon>Carnobacteriaceae</taxon>
        <taxon>Alloiococcus</taxon>
    </lineage>
</organism>
<dbReference type="Proteomes" id="UP000009875">
    <property type="component" value="Unassembled WGS sequence"/>
</dbReference>
<comment type="similarity">
    <text evidence="2">Belongs to the bacterial solute-binding protein 1 family.</text>
</comment>
<feature type="signal peptide" evidence="6">
    <location>
        <begin position="1"/>
        <end position="21"/>
    </location>
</feature>
<dbReference type="GO" id="GO:0030313">
    <property type="term" value="C:cell envelope"/>
    <property type="evidence" value="ECO:0007669"/>
    <property type="project" value="UniProtKB-SubCell"/>
</dbReference>